<dbReference type="PANTHER" id="PTHR30627:SF24">
    <property type="entry name" value="PENICILLIN-BINDING PROTEIN 4B"/>
    <property type="match status" value="1"/>
</dbReference>
<evidence type="ECO:0000313" key="11">
    <source>
        <dbReference type="EMBL" id="UWP59681.1"/>
    </source>
</evidence>
<feature type="transmembrane region" description="Helical" evidence="8">
    <location>
        <begin position="34"/>
        <end position="54"/>
    </location>
</feature>
<dbReference type="EMBL" id="CP102290">
    <property type="protein sequence ID" value="UWP59681.1"/>
    <property type="molecule type" value="Genomic_DNA"/>
</dbReference>
<keyword evidence="12" id="KW-1185">Reference proteome</keyword>
<evidence type="ECO:0000259" key="10">
    <source>
        <dbReference type="Pfam" id="PF21922"/>
    </source>
</evidence>
<evidence type="ECO:0000259" key="9">
    <source>
        <dbReference type="Pfam" id="PF00905"/>
    </source>
</evidence>
<feature type="domain" description="Penicillin-binding protein transpeptidase" evidence="9">
    <location>
        <begin position="181"/>
        <end position="488"/>
    </location>
</feature>
<evidence type="ECO:0000256" key="3">
    <source>
        <dbReference type="ARBA" id="ARBA00022729"/>
    </source>
</evidence>
<dbReference type="Pfam" id="PF21922">
    <property type="entry name" value="PBP_dimer_2"/>
    <property type="match status" value="1"/>
</dbReference>
<evidence type="ECO:0000256" key="7">
    <source>
        <dbReference type="SAM" id="MobiDB-lite"/>
    </source>
</evidence>
<comment type="catalytic activity">
    <reaction evidence="6">
        <text>a beta-lactam + H2O = a substituted beta-amino acid</text>
        <dbReference type="Rhea" id="RHEA:20401"/>
        <dbReference type="ChEBI" id="CHEBI:15377"/>
        <dbReference type="ChEBI" id="CHEBI:35627"/>
        <dbReference type="ChEBI" id="CHEBI:140347"/>
        <dbReference type="EC" id="3.5.2.6"/>
    </reaction>
</comment>
<sequence>MSRKEEKARSRQEKKALKKKLKKKQKKASGGKEYVVVAYTFVVIFLSLIGYMVYFNVKLSEEFLNSPYNKRQNSYEERVVRGDIMASGGEILAQTETDEEGNEYRTYPYNNLFAHVVGYTSNGNSGLESTENYHLLTSHAGAVEQVTNEFKEEKNMGDTIVTTLDVRLQQAAYDALGGYNGAVVVMEPDTGKVLAMVSKPDFDPNTLSSVWDELVSDDSNTNLLNRATQGLYPPGSTFKIVTTLAYLRSGERMSDFSFDCQGEVTHGGYTIHCYNNNVHGHEDFATAFAKSCNSAFAQIGVDLGRSAFARTAEDVLFNKKLPIEIPYSKGKFTLDGSTPDALAMQTAIGQGNTVTSPMHMAMITAAVANGGNLMHPYFVERIENYTGDSVKKYSPSVYERLMTSDEAQTIKELMEGVVQSGTASSLSGQSYTAAGKTGTAEHGDMSGSPHAWFVGFSNVDNPDIVVSVIAESAGTGSDVAVPIARQIFDAYYN</sequence>
<keyword evidence="4 6" id="KW-0378">Hydrolase</keyword>
<evidence type="ECO:0000256" key="5">
    <source>
        <dbReference type="ARBA" id="ARBA00023251"/>
    </source>
</evidence>
<feature type="domain" description="Penicillin binding protein A dimerisation" evidence="10">
    <location>
        <begin position="81"/>
        <end position="159"/>
    </location>
</feature>
<dbReference type="SUPFAM" id="SSF56601">
    <property type="entry name" value="beta-lactamase/transpeptidase-like"/>
    <property type="match status" value="1"/>
</dbReference>
<organism evidence="11 12">
    <name type="scientific">Ruminococcus gauvreauii</name>
    <dbReference type="NCBI Taxonomy" id="438033"/>
    <lineage>
        <taxon>Bacteria</taxon>
        <taxon>Bacillati</taxon>
        <taxon>Bacillota</taxon>
        <taxon>Clostridia</taxon>
        <taxon>Eubacteriales</taxon>
        <taxon>Oscillospiraceae</taxon>
        <taxon>Ruminococcus</taxon>
    </lineage>
</organism>
<proteinExistence type="inferred from homology"/>
<dbReference type="Proteomes" id="UP001060164">
    <property type="component" value="Chromosome"/>
</dbReference>
<dbReference type="Pfam" id="PF00905">
    <property type="entry name" value="Transpeptidase"/>
    <property type="match status" value="1"/>
</dbReference>
<keyword evidence="8" id="KW-0472">Membrane</keyword>
<keyword evidence="3" id="KW-0732">Signal</keyword>
<evidence type="ECO:0000256" key="2">
    <source>
        <dbReference type="ARBA" id="ARBA00012865"/>
    </source>
</evidence>
<name>A0ABY5VHH5_9FIRM</name>
<reference evidence="11" key="1">
    <citation type="journal article" date="2022" name="Cell">
        <title>Design, construction, and in vivo augmentation of a complex gut microbiome.</title>
        <authorList>
            <person name="Cheng A.G."/>
            <person name="Ho P.Y."/>
            <person name="Aranda-Diaz A."/>
            <person name="Jain S."/>
            <person name="Yu F.B."/>
            <person name="Meng X."/>
            <person name="Wang M."/>
            <person name="Iakiviak M."/>
            <person name="Nagashima K."/>
            <person name="Zhao A."/>
            <person name="Murugkar P."/>
            <person name="Patil A."/>
            <person name="Atabakhsh K."/>
            <person name="Weakley A."/>
            <person name="Yan J."/>
            <person name="Brumbaugh A.R."/>
            <person name="Higginbottom S."/>
            <person name="Dimas A."/>
            <person name="Shiver A.L."/>
            <person name="Deutschbauer A."/>
            <person name="Neff N."/>
            <person name="Sonnenburg J.L."/>
            <person name="Huang K.C."/>
            <person name="Fischbach M.A."/>
        </authorList>
    </citation>
    <scope>NUCLEOTIDE SEQUENCE</scope>
    <source>
        <strain evidence="11">DSM 19829</strain>
    </source>
</reference>
<keyword evidence="8" id="KW-1133">Transmembrane helix</keyword>
<feature type="region of interest" description="Disordered" evidence="7">
    <location>
        <begin position="1"/>
        <end position="24"/>
    </location>
</feature>
<accession>A0ABY5VHH5</accession>
<evidence type="ECO:0000256" key="6">
    <source>
        <dbReference type="RuleBase" id="RU361140"/>
    </source>
</evidence>
<dbReference type="InterPro" id="IPR002137">
    <property type="entry name" value="Beta-lactam_class-D_AS"/>
</dbReference>
<dbReference type="InterPro" id="IPR054120">
    <property type="entry name" value="PBPA_dimer"/>
</dbReference>
<dbReference type="InterPro" id="IPR001460">
    <property type="entry name" value="PCN-bd_Tpept"/>
</dbReference>
<dbReference type="PROSITE" id="PS00337">
    <property type="entry name" value="BETA_LACTAMASE_D"/>
    <property type="match status" value="1"/>
</dbReference>
<dbReference type="Gene3D" id="3.40.710.10">
    <property type="entry name" value="DD-peptidase/beta-lactamase superfamily"/>
    <property type="match status" value="1"/>
</dbReference>
<dbReference type="PANTHER" id="PTHR30627">
    <property type="entry name" value="PEPTIDOGLYCAN D,D-TRANSPEPTIDASE"/>
    <property type="match status" value="1"/>
</dbReference>
<evidence type="ECO:0000256" key="4">
    <source>
        <dbReference type="ARBA" id="ARBA00022801"/>
    </source>
</evidence>
<evidence type="ECO:0000313" key="12">
    <source>
        <dbReference type="Proteomes" id="UP001060164"/>
    </source>
</evidence>
<dbReference type="RefSeq" id="WP_044983182.1">
    <property type="nucleotide sequence ID" value="NZ_CABLBR010000010.1"/>
</dbReference>
<comment type="similarity">
    <text evidence="1 6">Belongs to the class-D beta-lactamase family.</text>
</comment>
<dbReference type="Gene3D" id="3.90.1310.10">
    <property type="entry name" value="Penicillin-binding protein 2a (Domain 2)"/>
    <property type="match status" value="1"/>
</dbReference>
<gene>
    <name evidence="11" type="ORF">NQ502_01055</name>
</gene>
<evidence type="ECO:0000256" key="1">
    <source>
        <dbReference type="ARBA" id="ARBA00007898"/>
    </source>
</evidence>
<keyword evidence="5 6" id="KW-0046">Antibiotic resistance</keyword>
<protein>
    <recommendedName>
        <fullName evidence="2 6">Beta-lactamase</fullName>
        <ecNumber evidence="2 6">3.5.2.6</ecNumber>
    </recommendedName>
</protein>
<dbReference type="InterPro" id="IPR050515">
    <property type="entry name" value="Beta-lactam/transpept"/>
</dbReference>
<dbReference type="InterPro" id="IPR012338">
    <property type="entry name" value="Beta-lactam/transpept-like"/>
</dbReference>
<evidence type="ECO:0000256" key="8">
    <source>
        <dbReference type="SAM" id="Phobius"/>
    </source>
</evidence>
<feature type="compositionally biased region" description="Basic and acidic residues" evidence="7">
    <location>
        <begin position="1"/>
        <end position="15"/>
    </location>
</feature>
<dbReference type="EC" id="3.5.2.6" evidence="2 6"/>
<keyword evidence="8" id="KW-0812">Transmembrane</keyword>